<evidence type="ECO:0000313" key="1">
    <source>
        <dbReference type="EMBL" id="JAH24075.1"/>
    </source>
</evidence>
<dbReference type="EMBL" id="GBXM01084502">
    <property type="protein sequence ID" value="JAH24075.1"/>
    <property type="molecule type" value="Transcribed_RNA"/>
</dbReference>
<protein>
    <submittedName>
        <fullName evidence="1">Uncharacterized protein</fullName>
    </submittedName>
</protein>
<sequence length="28" mass="3291">MYHHCPSFFFYLELCRPSVVSPKQSTVS</sequence>
<organism evidence="1">
    <name type="scientific">Anguilla anguilla</name>
    <name type="common">European freshwater eel</name>
    <name type="synonym">Muraena anguilla</name>
    <dbReference type="NCBI Taxonomy" id="7936"/>
    <lineage>
        <taxon>Eukaryota</taxon>
        <taxon>Metazoa</taxon>
        <taxon>Chordata</taxon>
        <taxon>Craniata</taxon>
        <taxon>Vertebrata</taxon>
        <taxon>Euteleostomi</taxon>
        <taxon>Actinopterygii</taxon>
        <taxon>Neopterygii</taxon>
        <taxon>Teleostei</taxon>
        <taxon>Anguilliformes</taxon>
        <taxon>Anguillidae</taxon>
        <taxon>Anguilla</taxon>
    </lineage>
</organism>
<reference evidence="1" key="1">
    <citation type="submission" date="2014-11" db="EMBL/GenBank/DDBJ databases">
        <authorList>
            <person name="Amaro Gonzalez C."/>
        </authorList>
    </citation>
    <scope>NUCLEOTIDE SEQUENCE</scope>
</reference>
<proteinExistence type="predicted"/>
<name>A0A0E9R6G7_ANGAN</name>
<reference evidence="1" key="2">
    <citation type="journal article" date="2015" name="Fish Shellfish Immunol.">
        <title>Early steps in the European eel (Anguilla anguilla)-Vibrio vulnificus interaction in the gills: Role of the RtxA13 toxin.</title>
        <authorList>
            <person name="Callol A."/>
            <person name="Pajuelo D."/>
            <person name="Ebbesson L."/>
            <person name="Teles M."/>
            <person name="MacKenzie S."/>
            <person name="Amaro C."/>
        </authorList>
    </citation>
    <scope>NUCLEOTIDE SEQUENCE</scope>
</reference>
<dbReference type="AlphaFoldDB" id="A0A0E9R6G7"/>
<accession>A0A0E9R6G7</accession>